<feature type="compositionally biased region" description="Polar residues" evidence="1">
    <location>
        <begin position="1"/>
        <end position="18"/>
    </location>
</feature>
<gene>
    <name evidence="2" type="ORF">SCUD_LOCUS7720</name>
</gene>
<evidence type="ECO:0000313" key="3">
    <source>
        <dbReference type="Proteomes" id="UP000279833"/>
    </source>
</evidence>
<accession>A0A183JYB7</accession>
<reference evidence="2 3" key="2">
    <citation type="submission" date="2018-11" db="EMBL/GenBank/DDBJ databases">
        <authorList>
            <consortium name="Pathogen Informatics"/>
        </authorList>
    </citation>
    <scope>NUCLEOTIDE SEQUENCE [LARGE SCALE GENOMIC DNA]</scope>
    <source>
        <strain evidence="2">Dakar</strain>
        <strain evidence="3">Dakar, Senegal</strain>
    </source>
</reference>
<name>A0A183JYB7_9TREM</name>
<dbReference type="WBParaSite" id="SCUD_0000772001-mRNA-1">
    <property type="protein sequence ID" value="SCUD_0000772001-mRNA-1"/>
    <property type="gene ID" value="SCUD_0000772001"/>
</dbReference>
<dbReference type="AlphaFoldDB" id="A0A183JYB7"/>
<proteinExistence type="predicted"/>
<dbReference type="Proteomes" id="UP000279833">
    <property type="component" value="Unassembled WGS sequence"/>
</dbReference>
<organism evidence="4">
    <name type="scientific">Schistosoma curassoni</name>
    <dbReference type="NCBI Taxonomy" id="6186"/>
    <lineage>
        <taxon>Eukaryota</taxon>
        <taxon>Metazoa</taxon>
        <taxon>Spiralia</taxon>
        <taxon>Lophotrochozoa</taxon>
        <taxon>Platyhelminthes</taxon>
        <taxon>Trematoda</taxon>
        <taxon>Digenea</taxon>
        <taxon>Strigeidida</taxon>
        <taxon>Schistosomatoidea</taxon>
        <taxon>Schistosomatidae</taxon>
        <taxon>Schistosoma</taxon>
    </lineage>
</organism>
<evidence type="ECO:0000313" key="2">
    <source>
        <dbReference type="EMBL" id="VDP27460.1"/>
    </source>
</evidence>
<feature type="compositionally biased region" description="Basic and acidic residues" evidence="1">
    <location>
        <begin position="58"/>
        <end position="95"/>
    </location>
</feature>
<feature type="compositionally biased region" description="Basic and acidic residues" evidence="1">
    <location>
        <begin position="21"/>
        <end position="48"/>
    </location>
</feature>
<sequence length="113" mass="13225">MQNTSDPLARHYQQQPTVGENKPDSGRRRKNQKEALKVHKTHIEESTQLHHKANPHLESSKAKEKRKTNEEHITWRNGDGHGNNEQHLDRARKEGPIQYGLENAGRRTMLHWK</sequence>
<evidence type="ECO:0000256" key="1">
    <source>
        <dbReference type="SAM" id="MobiDB-lite"/>
    </source>
</evidence>
<keyword evidence="3" id="KW-1185">Reference proteome</keyword>
<dbReference type="EMBL" id="UZAK01032445">
    <property type="protein sequence ID" value="VDP27460.1"/>
    <property type="molecule type" value="Genomic_DNA"/>
</dbReference>
<reference evidence="4" key="1">
    <citation type="submission" date="2016-06" db="UniProtKB">
        <authorList>
            <consortium name="WormBaseParasite"/>
        </authorList>
    </citation>
    <scope>IDENTIFICATION</scope>
</reference>
<feature type="region of interest" description="Disordered" evidence="1">
    <location>
        <begin position="1"/>
        <end position="113"/>
    </location>
</feature>
<protein>
    <submittedName>
        <fullName evidence="2 4">Uncharacterized protein</fullName>
    </submittedName>
</protein>
<evidence type="ECO:0000313" key="4">
    <source>
        <dbReference type="WBParaSite" id="SCUD_0000772001-mRNA-1"/>
    </source>
</evidence>